<name>A0A5B8S6R2_9SPHN</name>
<evidence type="ECO:0000313" key="3">
    <source>
        <dbReference type="EMBL" id="QEA16125.1"/>
    </source>
</evidence>
<dbReference type="EMBL" id="CP042345">
    <property type="protein sequence ID" value="QEA16125.1"/>
    <property type="molecule type" value="Genomic_DNA"/>
</dbReference>
<dbReference type="AlphaFoldDB" id="A0A5B8S6R2"/>
<protein>
    <submittedName>
        <fullName evidence="3">Alpha/beta hydrolase</fullName>
    </submittedName>
</protein>
<dbReference type="Proteomes" id="UP000321172">
    <property type="component" value="Chromosome"/>
</dbReference>
<accession>A0A5B8S6R2</accession>
<proteinExistence type="predicted"/>
<dbReference type="InterPro" id="IPR029058">
    <property type="entry name" value="AB_hydrolase_fold"/>
</dbReference>
<dbReference type="Gene3D" id="3.40.50.1820">
    <property type="entry name" value="alpha/beta hydrolase"/>
    <property type="match status" value="1"/>
</dbReference>
<evidence type="ECO:0000313" key="4">
    <source>
        <dbReference type="Proteomes" id="UP000321172"/>
    </source>
</evidence>
<keyword evidence="1 3" id="KW-0378">Hydrolase</keyword>
<dbReference type="GO" id="GO:0016787">
    <property type="term" value="F:hydrolase activity"/>
    <property type="evidence" value="ECO:0007669"/>
    <property type="project" value="UniProtKB-KW"/>
</dbReference>
<dbReference type="InterPro" id="IPR050300">
    <property type="entry name" value="GDXG_lipolytic_enzyme"/>
</dbReference>
<reference evidence="3 4" key="1">
    <citation type="journal article" date="2013" name="J. Microbiol. Biotechnol.">
        <title>Novosphingobium ginsenosidimutans sp. nov., with the ability to convert ginsenoside.</title>
        <authorList>
            <person name="Kim J.K."/>
            <person name="He D."/>
            <person name="Liu Q.M."/>
            <person name="Park H.Y."/>
            <person name="Jung M.S."/>
            <person name="Yoon M.H."/>
            <person name="Kim S.C."/>
            <person name="Im W.T."/>
        </authorList>
    </citation>
    <scope>NUCLEOTIDE SEQUENCE [LARGE SCALE GENOMIC DNA]</scope>
    <source>
        <strain evidence="3 4">FW-6</strain>
    </source>
</reference>
<organism evidence="3 4">
    <name type="scientific">Novosphingobium ginsenosidimutans</name>
    <dbReference type="NCBI Taxonomy" id="1176536"/>
    <lineage>
        <taxon>Bacteria</taxon>
        <taxon>Pseudomonadati</taxon>
        <taxon>Pseudomonadota</taxon>
        <taxon>Alphaproteobacteria</taxon>
        <taxon>Sphingomonadales</taxon>
        <taxon>Sphingomonadaceae</taxon>
        <taxon>Novosphingobium</taxon>
    </lineage>
</organism>
<feature type="domain" description="AB hydrolase-1" evidence="2">
    <location>
        <begin position="88"/>
        <end position="251"/>
    </location>
</feature>
<dbReference type="Pfam" id="PF12697">
    <property type="entry name" value="Abhydrolase_6"/>
    <property type="match status" value="1"/>
</dbReference>
<gene>
    <name evidence="3" type="ORF">FRF71_08245</name>
</gene>
<evidence type="ECO:0000259" key="2">
    <source>
        <dbReference type="Pfam" id="PF12697"/>
    </source>
</evidence>
<dbReference type="PANTHER" id="PTHR48081">
    <property type="entry name" value="AB HYDROLASE SUPERFAMILY PROTEIN C4A8.06C"/>
    <property type="match status" value="1"/>
</dbReference>
<dbReference type="SUPFAM" id="SSF53474">
    <property type="entry name" value="alpha/beta-Hydrolases"/>
    <property type="match status" value="1"/>
</dbReference>
<dbReference type="InterPro" id="IPR000073">
    <property type="entry name" value="AB_hydrolase_1"/>
</dbReference>
<keyword evidence="4" id="KW-1185">Reference proteome</keyword>
<dbReference type="KEGG" id="ngf:FRF71_08245"/>
<sequence>MDRGAGKLRNRARCVTQAEATTANQFDYIDGQLRPSHAALFEAFAEANAAAVRAGEPALDLPYGPHPRQTLDLFRAAGTCRGVVAYLHAGYWQSRDKSGFRFLAPPLAADGFDVAVINYPLSPELAVMDIVAAAAAALPALAALTDHAPLILVGHSAGAQIAVELAMSPPAGIGPIAGILSISGVFDLAPLLDTTVNAKLGLEAAAARAASPIHRVAPGAPRTLFAVGALETQAFRDQTAQMAKAWAAAGNAADQLTVPDADHFSILTELYREHGALRAALGALAPALAMP</sequence>
<dbReference type="OrthoDB" id="9771666at2"/>
<dbReference type="PANTHER" id="PTHR48081:SF33">
    <property type="entry name" value="KYNURENINE FORMAMIDASE"/>
    <property type="match status" value="1"/>
</dbReference>
<evidence type="ECO:0000256" key="1">
    <source>
        <dbReference type="ARBA" id="ARBA00022801"/>
    </source>
</evidence>